<reference evidence="9 10" key="1">
    <citation type="journal article" date="2021" name="Elife">
        <title>Chloroplast acquisition without the gene transfer in kleptoplastic sea slugs, Plakobranchus ocellatus.</title>
        <authorList>
            <person name="Maeda T."/>
            <person name="Takahashi S."/>
            <person name="Yoshida T."/>
            <person name="Shimamura S."/>
            <person name="Takaki Y."/>
            <person name="Nagai Y."/>
            <person name="Toyoda A."/>
            <person name="Suzuki Y."/>
            <person name="Arimoto A."/>
            <person name="Ishii H."/>
            <person name="Satoh N."/>
            <person name="Nishiyama T."/>
            <person name="Hasebe M."/>
            <person name="Maruyama T."/>
            <person name="Minagawa J."/>
            <person name="Obokata J."/>
            <person name="Shigenobu S."/>
        </authorList>
    </citation>
    <scope>NUCLEOTIDE SEQUENCE [LARGE SCALE GENOMIC DNA]</scope>
</reference>
<proteinExistence type="inferred from homology"/>
<evidence type="ECO:0000256" key="1">
    <source>
        <dbReference type="ARBA" id="ARBA00005156"/>
    </source>
</evidence>
<feature type="non-terminal residue" evidence="9">
    <location>
        <position position="182"/>
    </location>
</feature>
<dbReference type="Proteomes" id="UP000762676">
    <property type="component" value="Unassembled WGS sequence"/>
</dbReference>
<evidence type="ECO:0000256" key="5">
    <source>
        <dbReference type="ARBA" id="ARBA00038092"/>
    </source>
</evidence>
<comment type="pathway">
    <text evidence="1">Protein modification; peptidyl-diphthamide biosynthesis.</text>
</comment>
<dbReference type="GO" id="GO:0061685">
    <property type="term" value="F:diphthine methylesterase activity"/>
    <property type="evidence" value="ECO:0007669"/>
    <property type="project" value="UniProtKB-EC"/>
</dbReference>
<gene>
    <name evidence="9" type="ORF">ElyMa_005247400</name>
</gene>
<dbReference type="SUPFAM" id="SSF50978">
    <property type="entry name" value="WD40 repeat-like"/>
    <property type="match status" value="1"/>
</dbReference>
<feature type="repeat" description="WD" evidence="8">
    <location>
        <begin position="102"/>
        <end position="144"/>
    </location>
</feature>
<evidence type="ECO:0000313" key="10">
    <source>
        <dbReference type="Proteomes" id="UP000762676"/>
    </source>
</evidence>
<keyword evidence="3" id="KW-0677">Repeat</keyword>
<name>A0AAV4JYT7_9GAST</name>
<dbReference type="InterPro" id="IPR052415">
    <property type="entry name" value="Diphthine_MTase"/>
</dbReference>
<evidence type="ECO:0000256" key="7">
    <source>
        <dbReference type="ARBA" id="ARBA00047551"/>
    </source>
</evidence>
<dbReference type="InterPro" id="IPR015943">
    <property type="entry name" value="WD40/YVTN_repeat-like_dom_sf"/>
</dbReference>
<dbReference type="EC" id="3.1.1.97" evidence="6"/>
<dbReference type="PROSITE" id="PS50082">
    <property type="entry name" value="WD_REPEATS_2"/>
    <property type="match status" value="1"/>
</dbReference>
<protein>
    <recommendedName>
        <fullName evidence="6">methylated diphthine methylhydrolase</fullName>
        <ecNumber evidence="6">3.1.1.97</ecNumber>
    </recommendedName>
</protein>
<comment type="caution">
    <text evidence="9">The sequence shown here is derived from an EMBL/GenBank/DDBJ whole genome shotgun (WGS) entry which is preliminary data.</text>
</comment>
<keyword evidence="2 8" id="KW-0853">WD repeat</keyword>
<dbReference type="PANTHER" id="PTHR46042:SF1">
    <property type="entry name" value="DIPHTHINE METHYLTRANSFERASE"/>
    <property type="match status" value="1"/>
</dbReference>
<comment type="similarity">
    <text evidence="5">Belongs to the DPH7 family.</text>
</comment>
<evidence type="ECO:0000256" key="2">
    <source>
        <dbReference type="ARBA" id="ARBA00022574"/>
    </source>
</evidence>
<dbReference type="Gene3D" id="2.130.10.10">
    <property type="entry name" value="YVTN repeat-like/Quinoprotein amine dehydrogenase"/>
    <property type="match status" value="1"/>
</dbReference>
<keyword evidence="10" id="KW-1185">Reference proteome</keyword>
<comment type="catalytic activity">
    <reaction evidence="7">
        <text>diphthine methyl ester-[translation elongation factor 2] + H2O = diphthine-[translation elongation factor 2] + methanol + H(+)</text>
        <dbReference type="Rhea" id="RHEA:42656"/>
        <dbReference type="Rhea" id="RHEA-COMP:10172"/>
        <dbReference type="Rhea" id="RHEA-COMP:10173"/>
        <dbReference type="ChEBI" id="CHEBI:15377"/>
        <dbReference type="ChEBI" id="CHEBI:15378"/>
        <dbReference type="ChEBI" id="CHEBI:17790"/>
        <dbReference type="ChEBI" id="CHEBI:79005"/>
        <dbReference type="ChEBI" id="CHEBI:82696"/>
        <dbReference type="EC" id="3.1.1.97"/>
    </reaction>
</comment>
<evidence type="ECO:0000256" key="6">
    <source>
        <dbReference type="ARBA" id="ARBA00039131"/>
    </source>
</evidence>
<dbReference type="InterPro" id="IPR001680">
    <property type="entry name" value="WD40_rpt"/>
</dbReference>
<evidence type="ECO:0000256" key="8">
    <source>
        <dbReference type="PROSITE-ProRule" id="PRU00221"/>
    </source>
</evidence>
<accession>A0AAV4JYT7</accession>
<dbReference type="InterPro" id="IPR036322">
    <property type="entry name" value="WD40_repeat_dom_sf"/>
</dbReference>
<dbReference type="GO" id="GO:0005737">
    <property type="term" value="C:cytoplasm"/>
    <property type="evidence" value="ECO:0007669"/>
    <property type="project" value="TreeGrafter"/>
</dbReference>
<keyword evidence="4" id="KW-0378">Hydrolase</keyword>
<organism evidence="9 10">
    <name type="scientific">Elysia marginata</name>
    <dbReference type="NCBI Taxonomy" id="1093978"/>
    <lineage>
        <taxon>Eukaryota</taxon>
        <taxon>Metazoa</taxon>
        <taxon>Spiralia</taxon>
        <taxon>Lophotrochozoa</taxon>
        <taxon>Mollusca</taxon>
        <taxon>Gastropoda</taxon>
        <taxon>Heterobranchia</taxon>
        <taxon>Euthyneura</taxon>
        <taxon>Panpulmonata</taxon>
        <taxon>Sacoglossa</taxon>
        <taxon>Placobranchoidea</taxon>
        <taxon>Plakobranchidae</taxon>
        <taxon>Elysia</taxon>
    </lineage>
</organism>
<sequence>MREKNFYTITKMYLVNTVVVLDKIFCIQWNNYLVTASDSAGFLTVLDVDRGLTPTLSWHAHEYEAWITAFHKFDSNIVFSGGDDCRLKGWDIRDNTTPAFISKRHQMGVCSIQSHPFLENVFASGSYDEEVLVWDRRSIKTPLSSAALGGGVWRIKWNPLDGSSILTATMYNGTHIIDYRNS</sequence>
<evidence type="ECO:0000256" key="3">
    <source>
        <dbReference type="ARBA" id="ARBA00022737"/>
    </source>
</evidence>
<evidence type="ECO:0000256" key="4">
    <source>
        <dbReference type="ARBA" id="ARBA00022801"/>
    </source>
</evidence>
<dbReference type="SMART" id="SM00320">
    <property type="entry name" value="WD40"/>
    <property type="match status" value="2"/>
</dbReference>
<dbReference type="PANTHER" id="PTHR46042">
    <property type="entry name" value="DIPHTHINE METHYLTRANSFERASE"/>
    <property type="match status" value="1"/>
</dbReference>
<dbReference type="AlphaFoldDB" id="A0AAV4JYT7"/>
<dbReference type="EMBL" id="BMAT01010461">
    <property type="protein sequence ID" value="GFS27219.1"/>
    <property type="molecule type" value="Genomic_DNA"/>
</dbReference>
<evidence type="ECO:0000313" key="9">
    <source>
        <dbReference type="EMBL" id="GFS27219.1"/>
    </source>
</evidence>
<dbReference type="GO" id="GO:0017183">
    <property type="term" value="P:protein histidyl modification to diphthamide"/>
    <property type="evidence" value="ECO:0007669"/>
    <property type="project" value="TreeGrafter"/>
</dbReference>
<dbReference type="Pfam" id="PF00400">
    <property type="entry name" value="WD40"/>
    <property type="match status" value="2"/>
</dbReference>